<dbReference type="SUPFAM" id="SSF53474">
    <property type="entry name" value="alpha/beta-Hydrolases"/>
    <property type="match status" value="1"/>
</dbReference>
<dbReference type="Gene3D" id="1.10.10.10">
    <property type="entry name" value="Winged helix-like DNA-binding domain superfamily/Winged helix DNA-binding domain"/>
    <property type="match status" value="1"/>
</dbReference>
<gene>
    <name evidence="2" type="ORF">DA792_08625</name>
</gene>
<dbReference type="InterPro" id="IPR016032">
    <property type="entry name" value="Sig_transdc_resp-reg_C-effctor"/>
</dbReference>
<dbReference type="EMBL" id="CP028475">
    <property type="protein sequence ID" value="AVW91144.1"/>
    <property type="molecule type" value="Genomic_DNA"/>
</dbReference>
<protein>
    <recommendedName>
        <fullName evidence="1">AB hydrolase-1 domain-containing protein</fullName>
    </recommendedName>
</protein>
<proteinExistence type="predicted"/>
<name>A0A2R4M1Q9_9RHOB</name>
<dbReference type="Gene3D" id="3.40.50.1820">
    <property type="entry name" value="alpha/beta hydrolase"/>
    <property type="match status" value="1"/>
</dbReference>
<dbReference type="AlphaFoldDB" id="A0A2R4M1Q9"/>
<dbReference type="Proteomes" id="UP000241447">
    <property type="component" value="Chromosome"/>
</dbReference>
<dbReference type="GO" id="GO:0006355">
    <property type="term" value="P:regulation of DNA-templated transcription"/>
    <property type="evidence" value="ECO:0007669"/>
    <property type="project" value="InterPro"/>
</dbReference>
<evidence type="ECO:0000313" key="3">
    <source>
        <dbReference type="Proteomes" id="UP000241447"/>
    </source>
</evidence>
<organism evidence="2 3">
    <name type="scientific">Celeribacter baekdonensis</name>
    <dbReference type="NCBI Taxonomy" id="875171"/>
    <lineage>
        <taxon>Bacteria</taxon>
        <taxon>Pseudomonadati</taxon>
        <taxon>Pseudomonadota</taxon>
        <taxon>Alphaproteobacteria</taxon>
        <taxon>Rhodobacterales</taxon>
        <taxon>Roseobacteraceae</taxon>
        <taxon>Celeribacter</taxon>
    </lineage>
</organism>
<dbReference type="GO" id="GO:0003677">
    <property type="term" value="F:DNA binding"/>
    <property type="evidence" value="ECO:0007669"/>
    <property type="project" value="InterPro"/>
</dbReference>
<feature type="domain" description="AB hydrolase-1" evidence="1">
    <location>
        <begin position="343"/>
        <end position="548"/>
    </location>
</feature>
<dbReference type="Pfam" id="PF00561">
    <property type="entry name" value="Abhydrolase_1"/>
    <property type="match status" value="1"/>
</dbReference>
<reference evidence="2 3" key="1">
    <citation type="submission" date="2018-03" db="EMBL/GenBank/DDBJ databases">
        <title>The Complete Genome of Celeribacter baekdonensis strain LH4, a Thiosulfate-Oxidizing Alphaproteobacterium Isolated from Gulf of Mexico Continental Slope Sediments.</title>
        <authorList>
            <person name="Flood B.E."/>
            <person name="Bailey J.V."/>
            <person name="Leprich D."/>
        </authorList>
    </citation>
    <scope>NUCLEOTIDE SEQUENCE [LARGE SCALE GENOMIC DNA]</scope>
    <source>
        <strain evidence="2 3">LH4</strain>
    </source>
</reference>
<dbReference type="InterPro" id="IPR036388">
    <property type="entry name" value="WH-like_DNA-bd_sf"/>
</dbReference>
<evidence type="ECO:0000313" key="2">
    <source>
        <dbReference type="EMBL" id="AVW91144.1"/>
    </source>
</evidence>
<dbReference type="PANTHER" id="PTHR43689">
    <property type="entry name" value="HYDROLASE"/>
    <property type="match status" value="1"/>
</dbReference>
<sequence>MLGNLIGLAGFRGSVFAPNTLALKDTRRHPHPELGEIEQPMSHVSQFIETLEAALHTERKVALPPEDAILLQTQDKPGSERFFFRNFARCSFPANLYDQRGMCQIDRFGADPKDAFPAQMRMPQEAATGCAFVVADDHLYFLYDRMDRWSDAPGHLAFVAVRIEAERIVALSDHRPDIRLTKSEYLLLAHLMTGLDLKKAAMLLGASYDTKRKQVQVIQDKLGLKTQTALLRALSVDITARILDEVLPTQQRNFETALVKRQFGKDVIVNMVTIGEGLEVPVWEFGARRGRPVLYFHSMLAPIAFHPEMSSCLNKLGLRLLIVPRHFMGFDGVLDAETRLTKLTRALADTMDYLTDEPLICLGESAGVPWLAHFVRHNPDLVSHVILAATPQPAHPHPAPSQDHGDAPTLFVEISNRLRRDARVIAGLTRVYNAISRVPMFAQKALAHMYRKSPADLACLENLFRHPHLCEWLRLIANHATLASVDELTNLQRNWPKDLRALQCGVTFVHGLEDPISPIDDIRSIAQTLPDAAFHAVENAGHLIFTQHFKDFVDHIATLTTPAPSAPNRA</sequence>
<evidence type="ECO:0000259" key="1">
    <source>
        <dbReference type="Pfam" id="PF00561"/>
    </source>
</evidence>
<dbReference type="PANTHER" id="PTHR43689:SF8">
    <property type="entry name" value="ALPHA_BETA-HYDROLASES SUPERFAMILY PROTEIN"/>
    <property type="match status" value="1"/>
</dbReference>
<dbReference type="InterPro" id="IPR029058">
    <property type="entry name" value="AB_hydrolase_fold"/>
</dbReference>
<dbReference type="SUPFAM" id="SSF46894">
    <property type="entry name" value="C-terminal effector domain of the bipartite response regulators"/>
    <property type="match status" value="1"/>
</dbReference>
<dbReference type="KEGG" id="cbak:DA792_08625"/>
<accession>A0A2R4M1Q9</accession>
<dbReference type="InterPro" id="IPR000073">
    <property type="entry name" value="AB_hydrolase_1"/>
</dbReference>